<protein>
    <submittedName>
        <fullName evidence="1">Uncharacterized protein</fullName>
    </submittedName>
</protein>
<dbReference type="Proteomes" id="UP001470230">
    <property type="component" value="Unassembled WGS sequence"/>
</dbReference>
<comment type="caution">
    <text evidence="1">The sequence shown here is derived from an EMBL/GenBank/DDBJ whole genome shotgun (WGS) entry which is preliminary data.</text>
</comment>
<evidence type="ECO:0000313" key="2">
    <source>
        <dbReference type="Proteomes" id="UP001470230"/>
    </source>
</evidence>
<evidence type="ECO:0000313" key="1">
    <source>
        <dbReference type="EMBL" id="KAK8843128.1"/>
    </source>
</evidence>
<sequence>MEIFQQTRNVEPIFANSDLEESIIQEEEYYEILKKFETTIEDDEIINKVETNSEEDEIINRVEKSSEDEKSFFFYKYDETTEENEIDSDKNDTYQMLDQMIPIQSLIKASEKLFSDDDFDWMHECSDEYDYYYDDDYEDDKKGSNILKPNSKIKILSQHSDYEIQSSPVSVPMISEETTDISDDDDNNQFRLKVYDWKSRVKVLDSETILSEIRNKIHHKKIMIHLFN</sequence>
<gene>
    <name evidence="1" type="ORF">M9Y10_025321</name>
</gene>
<accession>A0ABR2HC31</accession>
<keyword evidence="2" id="KW-1185">Reference proteome</keyword>
<organism evidence="1 2">
    <name type="scientific">Tritrichomonas musculus</name>
    <dbReference type="NCBI Taxonomy" id="1915356"/>
    <lineage>
        <taxon>Eukaryota</taxon>
        <taxon>Metamonada</taxon>
        <taxon>Parabasalia</taxon>
        <taxon>Tritrichomonadida</taxon>
        <taxon>Tritrichomonadidae</taxon>
        <taxon>Tritrichomonas</taxon>
    </lineage>
</organism>
<proteinExistence type="predicted"/>
<name>A0ABR2HC31_9EUKA</name>
<dbReference type="EMBL" id="JAPFFF010000036">
    <property type="protein sequence ID" value="KAK8843128.1"/>
    <property type="molecule type" value="Genomic_DNA"/>
</dbReference>
<reference evidence="1 2" key="1">
    <citation type="submission" date="2024-04" db="EMBL/GenBank/DDBJ databases">
        <title>Tritrichomonas musculus Genome.</title>
        <authorList>
            <person name="Alves-Ferreira E."/>
            <person name="Grigg M."/>
            <person name="Lorenzi H."/>
            <person name="Galac M."/>
        </authorList>
    </citation>
    <scope>NUCLEOTIDE SEQUENCE [LARGE SCALE GENOMIC DNA]</scope>
    <source>
        <strain evidence="1 2">EAF2021</strain>
    </source>
</reference>